<sequence>MRLELKAKGPPRPEIALTQKCRSKTKTHTRAFKSEHYIKTPWLCGCEDSNKLFCFPYSGNKIPAAPQTRWNYNTRTVKATHDNLEPLKECMQATMDSHNSDPDSYNQAQSLLSYSNNENFLYWLNFRATLMPHCEMLFKFLQSRSLDSIKIMNEVSKFERAVNELRDAVPPPSPKKKRRPDDVNHSVMRKEVCDVLRVQIKDRFMHTNHLLASKLFYTNRFADYNKSFPEDDFKKMVKTYHFLEKTKLKNELAQKLAPLTGDGENAGYSYTRLCVARAPYVPPPPAPAEGARDSCSRRGSLATN</sequence>
<keyword evidence="3" id="KW-1185">Reference proteome</keyword>
<evidence type="ECO:0000313" key="2">
    <source>
        <dbReference type="EMBL" id="GBP69585.1"/>
    </source>
</evidence>
<dbReference type="OrthoDB" id="10063284at2759"/>
<feature type="region of interest" description="Disordered" evidence="1">
    <location>
        <begin position="285"/>
        <end position="304"/>
    </location>
</feature>
<dbReference type="EMBL" id="BGZK01001045">
    <property type="protein sequence ID" value="GBP69585.1"/>
    <property type="molecule type" value="Genomic_DNA"/>
</dbReference>
<evidence type="ECO:0000313" key="3">
    <source>
        <dbReference type="Proteomes" id="UP000299102"/>
    </source>
</evidence>
<protein>
    <submittedName>
        <fullName evidence="2">Uncharacterized protein</fullName>
    </submittedName>
</protein>
<dbReference type="Proteomes" id="UP000299102">
    <property type="component" value="Unassembled WGS sequence"/>
</dbReference>
<accession>A0A4C1Y5B5</accession>
<name>A0A4C1Y5B5_EUMVA</name>
<proteinExistence type="predicted"/>
<comment type="caution">
    <text evidence="2">The sequence shown here is derived from an EMBL/GenBank/DDBJ whole genome shotgun (WGS) entry which is preliminary data.</text>
</comment>
<reference evidence="2 3" key="1">
    <citation type="journal article" date="2019" name="Commun. Biol.">
        <title>The bagworm genome reveals a unique fibroin gene that provides high tensile strength.</title>
        <authorList>
            <person name="Kono N."/>
            <person name="Nakamura H."/>
            <person name="Ohtoshi R."/>
            <person name="Tomita M."/>
            <person name="Numata K."/>
            <person name="Arakawa K."/>
        </authorList>
    </citation>
    <scope>NUCLEOTIDE SEQUENCE [LARGE SCALE GENOMIC DNA]</scope>
</reference>
<gene>
    <name evidence="2" type="ORF">EVAR_52082_1</name>
</gene>
<dbReference type="AlphaFoldDB" id="A0A4C1Y5B5"/>
<evidence type="ECO:0000256" key="1">
    <source>
        <dbReference type="SAM" id="MobiDB-lite"/>
    </source>
</evidence>
<organism evidence="2 3">
    <name type="scientific">Eumeta variegata</name>
    <name type="common">Bagworm moth</name>
    <name type="synonym">Eumeta japonica</name>
    <dbReference type="NCBI Taxonomy" id="151549"/>
    <lineage>
        <taxon>Eukaryota</taxon>
        <taxon>Metazoa</taxon>
        <taxon>Ecdysozoa</taxon>
        <taxon>Arthropoda</taxon>
        <taxon>Hexapoda</taxon>
        <taxon>Insecta</taxon>
        <taxon>Pterygota</taxon>
        <taxon>Neoptera</taxon>
        <taxon>Endopterygota</taxon>
        <taxon>Lepidoptera</taxon>
        <taxon>Glossata</taxon>
        <taxon>Ditrysia</taxon>
        <taxon>Tineoidea</taxon>
        <taxon>Psychidae</taxon>
        <taxon>Oiketicinae</taxon>
        <taxon>Eumeta</taxon>
    </lineage>
</organism>